<evidence type="ECO:0000256" key="5">
    <source>
        <dbReference type="ARBA" id="ARBA00023136"/>
    </source>
</evidence>
<feature type="transmembrane region" description="Helical" evidence="9">
    <location>
        <begin position="159"/>
        <end position="181"/>
    </location>
</feature>
<proteinExistence type="predicted"/>
<feature type="compositionally biased region" description="Basic and acidic residues" evidence="8">
    <location>
        <begin position="195"/>
        <end position="216"/>
    </location>
</feature>
<reference evidence="10" key="2">
    <citation type="submission" date="2025-09" db="UniProtKB">
        <authorList>
            <consortium name="Ensembl"/>
        </authorList>
    </citation>
    <scope>IDENTIFICATION</scope>
</reference>
<keyword evidence="6" id="KW-1015">Disulfide bond</keyword>
<evidence type="ECO:0000256" key="2">
    <source>
        <dbReference type="ARBA" id="ARBA00022692"/>
    </source>
</evidence>
<evidence type="ECO:0000256" key="9">
    <source>
        <dbReference type="SAM" id="Phobius"/>
    </source>
</evidence>
<keyword evidence="4 9" id="KW-1133">Transmembrane helix</keyword>
<keyword evidence="3" id="KW-0732">Signal</keyword>
<evidence type="ECO:0000256" key="7">
    <source>
        <dbReference type="ARBA" id="ARBA00023319"/>
    </source>
</evidence>
<evidence type="ECO:0000256" key="8">
    <source>
        <dbReference type="SAM" id="MobiDB-lite"/>
    </source>
</evidence>
<dbReference type="PANTHER" id="PTHR13869:SF3">
    <property type="entry name" value="SODIUM CHANNEL SUBUNIT BETA-2"/>
    <property type="match status" value="1"/>
</dbReference>
<evidence type="ECO:0000256" key="1">
    <source>
        <dbReference type="ARBA" id="ARBA00004370"/>
    </source>
</evidence>
<comment type="subcellular location">
    <subcellularLocation>
        <location evidence="1">Membrane</location>
    </subcellularLocation>
</comment>
<dbReference type="PANTHER" id="PTHR13869">
    <property type="entry name" value="MYELIN P0 RELATED"/>
    <property type="match status" value="1"/>
</dbReference>
<keyword evidence="2 9" id="KW-0812">Transmembrane</keyword>
<accession>A0A8D0GCS5</accession>
<evidence type="ECO:0000313" key="10">
    <source>
        <dbReference type="Ensembl" id="ENSSPUP00000006286.1"/>
    </source>
</evidence>
<dbReference type="GO" id="GO:0005886">
    <property type="term" value="C:plasma membrane"/>
    <property type="evidence" value="ECO:0007669"/>
    <property type="project" value="TreeGrafter"/>
</dbReference>
<reference evidence="10" key="1">
    <citation type="submission" date="2025-08" db="UniProtKB">
        <authorList>
            <consortium name="Ensembl"/>
        </authorList>
    </citation>
    <scope>IDENTIFICATION</scope>
</reference>
<organism evidence="10 11">
    <name type="scientific">Sphenodon punctatus</name>
    <name type="common">Tuatara</name>
    <name type="synonym">Hatteria punctata</name>
    <dbReference type="NCBI Taxonomy" id="8508"/>
    <lineage>
        <taxon>Eukaryota</taxon>
        <taxon>Metazoa</taxon>
        <taxon>Chordata</taxon>
        <taxon>Craniata</taxon>
        <taxon>Vertebrata</taxon>
        <taxon>Euteleostomi</taxon>
        <taxon>Lepidosauria</taxon>
        <taxon>Sphenodontia</taxon>
        <taxon>Sphenodontidae</taxon>
        <taxon>Sphenodon</taxon>
    </lineage>
</organism>
<name>A0A8D0GCS5_SPHPU</name>
<evidence type="ECO:0000313" key="11">
    <source>
        <dbReference type="Proteomes" id="UP000694392"/>
    </source>
</evidence>
<keyword evidence="11" id="KW-1185">Reference proteome</keyword>
<dbReference type="Ensembl" id="ENSSPUT00000006693.1">
    <property type="protein sequence ID" value="ENSSPUP00000006286.1"/>
    <property type="gene ID" value="ENSSPUG00000004814.1"/>
</dbReference>
<dbReference type="Proteomes" id="UP000694392">
    <property type="component" value="Unplaced"/>
</dbReference>
<dbReference type="GeneTree" id="ENSGT00960000191474"/>
<evidence type="ECO:0000256" key="3">
    <source>
        <dbReference type="ARBA" id="ARBA00022729"/>
    </source>
</evidence>
<evidence type="ECO:0000256" key="6">
    <source>
        <dbReference type="ARBA" id="ARBA00023157"/>
    </source>
</evidence>
<keyword evidence="5 9" id="KW-0472">Membrane</keyword>
<sequence length="216" mass="23167">MGLAVPSRQALPHPRVTPQGLLFFVLLGPSQWPPVMTTPIVNVLNGTAARFTCTFTSCYKVDNKQFSLNWTYQECHNCSEETVSAPEASAIGHTIPAVPECAVCRELRGRGPSPHPHNLTLHDPAPTAPSYIALFRRPPPISFPPPAVPTVTPPGDSTVAVIVGASVGGFLAVLILGLVIVKCVRRKKQQTLNTDDQKTEEDGKTDGEGNPEEGTK</sequence>
<evidence type="ECO:0000256" key="4">
    <source>
        <dbReference type="ARBA" id="ARBA00022989"/>
    </source>
</evidence>
<keyword evidence="7" id="KW-0393">Immunoglobulin domain</keyword>
<protein>
    <submittedName>
        <fullName evidence="10">Uncharacterized protein</fullName>
    </submittedName>
</protein>
<feature type="region of interest" description="Disordered" evidence="8">
    <location>
        <begin position="189"/>
        <end position="216"/>
    </location>
</feature>
<dbReference type="InterPro" id="IPR000920">
    <property type="entry name" value="Myelin_P0-rel"/>
</dbReference>
<dbReference type="AlphaFoldDB" id="A0A8D0GCS5"/>